<name>A0A1P8U954_9MICO</name>
<dbReference type="GO" id="GO:0016491">
    <property type="term" value="F:oxidoreductase activity"/>
    <property type="evidence" value="ECO:0007669"/>
    <property type="project" value="UniProtKB-KW"/>
</dbReference>
<keyword evidence="10" id="KW-1015">Disulfide bond</keyword>
<dbReference type="InterPro" id="IPR003780">
    <property type="entry name" value="COX15/CtaA_fam"/>
</dbReference>
<evidence type="ECO:0000256" key="8">
    <source>
        <dbReference type="ARBA" id="ARBA00023133"/>
    </source>
</evidence>
<feature type="transmembrane region" description="Helical" evidence="12">
    <location>
        <begin position="230"/>
        <end position="253"/>
    </location>
</feature>
<protein>
    <submittedName>
        <fullName evidence="13">Heme A synthase</fullName>
    </submittedName>
</protein>
<evidence type="ECO:0000256" key="1">
    <source>
        <dbReference type="ARBA" id="ARBA00004141"/>
    </source>
</evidence>
<sequence>MSAQQTSAPAEPASTDAGAGLVSRLRSRLPDRITRATRVLAWLVLISNIVIVGTGGLVRLTGSGMGCETWPYCTAESLVPTRELGIHGLIEFGNRTLTGVLVVVALLAFLSVVRMWHTRPELPRLTLAVGIGIILQAVIGGVTVWLHLHPSIVGLHYLVSAALVALSAVYVARVYAQPGPRRRAVPRRYAILTHVTSAAVLVTVVIGILLTGSGPHAGDDAAARNGLDPIFWQHVHSWPSYVLFALTLVLFAASFRMPQVLRLPLWTGLLLGIEIVQIAVGLWQARTGLPIVLVNIHMVLAVCLVAAMTAVVMNLKAPLAVLPVADGSTAGS</sequence>
<feature type="transmembrane region" description="Helical" evidence="12">
    <location>
        <begin position="188"/>
        <end position="210"/>
    </location>
</feature>
<evidence type="ECO:0000256" key="3">
    <source>
        <dbReference type="ARBA" id="ARBA00022692"/>
    </source>
</evidence>
<evidence type="ECO:0000256" key="12">
    <source>
        <dbReference type="SAM" id="Phobius"/>
    </source>
</evidence>
<keyword evidence="4" id="KW-0479">Metal-binding</keyword>
<dbReference type="STRING" id="36805.BOH66_10690"/>
<keyword evidence="8" id="KW-0350">Heme biosynthesis</keyword>
<dbReference type="PANTHER" id="PTHR35457">
    <property type="entry name" value="HEME A SYNTHASE"/>
    <property type="match status" value="1"/>
</dbReference>
<evidence type="ECO:0000256" key="5">
    <source>
        <dbReference type="ARBA" id="ARBA00022989"/>
    </source>
</evidence>
<feature type="transmembrane region" description="Helical" evidence="12">
    <location>
        <begin position="265"/>
        <end position="285"/>
    </location>
</feature>
<comment type="subcellular location">
    <subcellularLocation>
        <location evidence="1">Membrane</location>
        <topology evidence="1">Multi-pass membrane protein</topology>
    </subcellularLocation>
</comment>
<accession>A0A1P8U954</accession>
<feature type="transmembrane region" description="Helical" evidence="12">
    <location>
        <begin position="125"/>
        <end position="148"/>
    </location>
</feature>
<feature type="transmembrane region" description="Helical" evidence="12">
    <location>
        <begin position="291"/>
        <end position="313"/>
    </location>
</feature>
<dbReference type="Pfam" id="PF02628">
    <property type="entry name" value="COX15-CtaA"/>
    <property type="match status" value="1"/>
</dbReference>
<dbReference type="RefSeq" id="WP_076690976.1">
    <property type="nucleotide sequence ID" value="NZ_CP018762.1"/>
</dbReference>
<dbReference type="AlphaFoldDB" id="A0A1P8U954"/>
<dbReference type="Proteomes" id="UP000187185">
    <property type="component" value="Chromosome"/>
</dbReference>
<keyword evidence="7" id="KW-0408">Iron</keyword>
<keyword evidence="14" id="KW-1185">Reference proteome</keyword>
<dbReference type="PANTHER" id="PTHR35457:SF1">
    <property type="entry name" value="HEME A SYNTHASE"/>
    <property type="match status" value="1"/>
</dbReference>
<keyword evidence="6" id="KW-0560">Oxidoreductase</keyword>
<feature type="transmembrane region" description="Helical" evidence="12">
    <location>
        <begin position="96"/>
        <end position="113"/>
    </location>
</feature>
<evidence type="ECO:0000256" key="4">
    <source>
        <dbReference type="ARBA" id="ARBA00022723"/>
    </source>
</evidence>
<proteinExistence type="predicted"/>
<keyword evidence="5 12" id="KW-1133">Transmembrane helix</keyword>
<dbReference type="GO" id="GO:0006784">
    <property type="term" value="P:heme A biosynthetic process"/>
    <property type="evidence" value="ECO:0007669"/>
    <property type="project" value="InterPro"/>
</dbReference>
<keyword evidence="9 12" id="KW-0472">Membrane</keyword>
<organism evidence="13 14">
    <name type="scientific">Microbacterium aurum</name>
    <dbReference type="NCBI Taxonomy" id="36805"/>
    <lineage>
        <taxon>Bacteria</taxon>
        <taxon>Bacillati</taxon>
        <taxon>Actinomycetota</taxon>
        <taxon>Actinomycetes</taxon>
        <taxon>Micrococcales</taxon>
        <taxon>Microbacteriaceae</taxon>
        <taxon>Microbacterium</taxon>
    </lineage>
</organism>
<dbReference type="GO" id="GO:0046872">
    <property type="term" value="F:metal ion binding"/>
    <property type="evidence" value="ECO:0007669"/>
    <property type="project" value="UniProtKB-KW"/>
</dbReference>
<evidence type="ECO:0000256" key="10">
    <source>
        <dbReference type="ARBA" id="ARBA00023157"/>
    </source>
</evidence>
<feature type="transmembrane region" description="Helical" evidence="12">
    <location>
        <begin position="39"/>
        <end position="58"/>
    </location>
</feature>
<feature type="transmembrane region" description="Helical" evidence="12">
    <location>
        <begin position="154"/>
        <end position="176"/>
    </location>
</feature>
<evidence type="ECO:0000256" key="11">
    <source>
        <dbReference type="ARBA" id="ARBA00023444"/>
    </source>
</evidence>
<reference evidence="13 14" key="1">
    <citation type="submission" date="2016-12" db="EMBL/GenBank/DDBJ databases">
        <title>Complete genome sequence of Microbacterium aurum KACC 15219.</title>
        <authorList>
            <person name="Jung Y."/>
            <person name="Shin J.-H."/>
            <person name="Lee Y.-J."/>
            <person name="Yi H."/>
            <person name="Bahn Y.-S."/>
            <person name="Kim J.F."/>
            <person name="Lee D.-W."/>
        </authorList>
    </citation>
    <scope>NUCLEOTIDE SEQUENCE [LARGE SCALE GENOMIC DNA]</scope>
    <source>
        <strain evidence="13 14">KACC 15219</strain>
    </source>
</reference>
<comment type="pathway">
    <text evidence="11">Porphyrin-containing compound metabolism.</text>
</comment>
<gene>
    <name evidence="13" type="ORF">BOH66_10690</name>
</gene>
<dbReference type="KEGG" id="maur:BOH66_10690"/>
<evidence type="ECO:0000256" key="9">
    <source>
        <dbReference type="ARBA" id="ARBA00023136"/>
    </source>
</evidence>
<evidence type="ECO:0000256" key="2">
    <source>
        <dbReference type="ARBA" id="ARBA00022475"/>
    </source>
</evidence>
<keyword evidence="3 12" id="KW-0812">Transmembrane</keyword>
<evidence type="ECO:0000256" key="6">
    <source>
        <dbReference type="ARBA" id="ARBA00023002"/>
    </source>
</evidence>
<keyword evidence="2" id="KW-1003">Cell membrane</keyword>
<dbReference type="GO" id="GO:0016020">
    <property type="term" value="C:membrane"/>
    <property type="evidence" value="ECO:0007669"/>
    <property type="project" value="UniProtKB-SubCell"/>
</dbReference>
<dbReference type="InterPro" id="IPR050450">
    <property type="entry name" value="COX15/CtaA_HemeA_synthase"/>
</dbReference>
<evidence type="ECO:0000313" key="13">
    <source>
        <dbReference type="EMBL" id="APZ34654.1"/>
    </source>
</evidence>
<evidence type="ECO:0000256" key="7">
    <source>
        <dbReference type="ARBA" id="ARBA00023004"/>
    </source>
</evidence>
<evidence type="ECO:0000313" key="14">
    <source>
        <dbReference type="Proteomes" id="UP000187185"/>
    </source>
</evidence>
<dbReference type="EMBL" id="CP018762">
    <property type="protein sequence ID" value="APZ34654.1"/>
    <property type="molecule type" value="Genomic_DNA"/>
</dbReference>
<dbReference type="OrthoDB" id="5241540at2"/>